<dbReference type="OrthoDB" id="440566at2759"/>
<dbReference type="PANTHER" id="PTHR13082:SF0">
    <property type="entry name" value="HISTONE DEACETYLASE COMPLEX SUBUNIT SAP18"/>
    <property type="match status" value="1"/>
</dbReference>
<evidence type="ECO:0000256" key="1">
    <source>
        <dbReference type="ARBA" id="ARBA00009143"/>
    </source>
</evidence>
<dbReference type="GO" id="GO:0005634">
    <property type="term" value="C:nucleus"/>
    <property type="evidence" value="ECO:0000318"/>
    <property type="project" value="GO_Central"/>
</dbReference>
<dbReference type="InterPro" id="IPR010516">
    <property type="entry name" value="SAP18"/>
</dbReference>
<feature type="region of interest" description="Disordered" evidence="2">
    <location>
        <begin position="1"/>
        <end position="23"/>
    </location>
</feature>
<keyword evidence="4" id="KW-1185">Reference proteome</keyword>
<name>F4PBK8_BATDJ</name>
<comment type="similarity">
    <text evidence="1">Belongs to the SAP18 family.</text>
</comment>
<reference evidence="3 4" key="1">
    <citation type="submission" date="2009-12" db="EMBL/GenBank/DDBJ databases">
        <title>The draft genome of Batrachochytrium dendrobatidis.</title>
        <authorList>
            <consortium name="US DOE Joint Genome Institute (JGI-PGF)"/>
            <person name="Kuo A."/>
            <person name="Salamov A."/>
            <person name="Schmutz J."/>
            <person name="Lucas S."/>
            <person name="Pitluck S."/>
            <person name="Rosenblum E."/>
            <person name="Stajich J."/>
            <person name="Eisen M."/>
            <person name="Grigoriev I.V."/>
        </authorList>
    </citation>
    <scope>NUCLEOTIDE SEQUENCE [LARGE SCALE GENOMIC DNA]</scope>
    <source>
        <strain evidence="4">JAM81 / FGSC 10211</strain>
    </source>
</reference>
<feature type="region of interest" description="Disordered" evidence="2">
    <location>
        <begin position="39"/>
        <end position="90"/>
    </location>
</feature>
<proteinExistence type="inferred from homology"/>
<dbReference type="InParanoid" id="F4PBK8"/>
<accession>F4PBK8</accession>
<dbReference type="EMBL" id="GL882892">
    <property type="protein sequence ID" value="EGF77463.1"/>
    <property type="molecule type" value="Genomic_DNA"/>
</dbReference>
<dbReference type="AlphaFoldDB" id="F4PBK8"/>
<dbReference type="Pfam" id="PF06487">
    <property type="entry name" value="SAP18"/>
    <property type="match status" value="1"/>
</dbReference>
<dbReference type="OMA" id="KENGRHM"/>
<dbReference type="HOGENOM" id="CLU_927443_0_0_1"/>
<evidence type="ECO:0000256" key="2">
    <source>
        <dbReference type="SAM" id="MobiDB-lite"/>
    </source>
</evidence>
<evidence type="ECO:0000313" key="3">
    <source>
        <dbReference type="EMBL" id="EGF77463.1"/>
    </source>
</evidence>
<sequence>MTASPVKEEIASKDQDLNTSMDTAADYSVDVDTPVEMETVESEAAPSNKEVSITLDTETSTNLQIVEDNNRLDESENSTSHSKVVKEEQSKHKLDRSMICPFLIRVFVNSERVHDDADFGKGKLPTNSVNIYCWKDSTIREVAALLGQAMASTADASAKLIFRTVNRTEHFRGIFKPRTLGSIFNFKHTLDEARTLDEVRFVPGDFIDVSVITSGSGFGGSTHTKLGGGMRSDKREVMKERSSFDGSFRGATMATNDHNTSRFDPYNSSRKEALNRLGPRGSDRDFDRGQRRPNARRDNR</sequence>
<dbReference type="PANTHER" id="PTHR13082">
    <property type="entry name" value="SAP18"/>
    <property type="match status" value="1"/>
</dbReference>
<feature type="region of interest" description="Disordered" evidence="2">
    <location>
        <begin position="241"/>
        <end position="300"/>
    </location>
</feature>
<gene>
    <name evidence="3" type="ORF">BATDEDRAFT_27675</name>
</gene>
<evidence type="ECO:0008006" key="5">
    <source>
        <dbReference type="Google" id="ProtNLM"/>
    </source>
</evidence>
<feature type="compositionally biased region" description="Basic and acidic residues" evidence="2">
    <location>
        <begin position="1"/>
        <end position="16"/>
    </location>
</feature>
<dbReference type="STRING" id="684364.F4PBK8"/>
<dbReference type="Proteomes" id="UP000007241">
    <property type="component" value="Unassembled WGS sequence"/>
</dbReference>
<dbReference type="Gene3D" id="3.10.20.550">
    <property type="entry name" value="ASAP complex, SAP18 subunit"/>
    <property type="match status" value="1"/>
</dbReference>
<dbReference type="InterPro" id="IPR042534">
    <property type="entry name" value="SAP18_sf"/>
</dbReference>
<dbReference type="GeneID" id="18239385"/>
<feature type="compositionally biased region" description="Polar residues" evidence="2">
    <location>
        <begin position="49"/>
        <end position="64"/>
    </location>
</feature>
<dbReference type="RefSeq" id="XP_006681934.1">
    <property type="nucleotide sequence ID" value="XM_006681871.1"/>
</dbReference>
<evidence type="ECO:0000313" key="4">
    <source>
        <dbReference type="Proteomes" id="UP000007241"/>
    </source>
</evidence>
<organism evidence="3 4">
    <name type="scientific">Batrachochytrium dendrobatidis (strain JAM81 / FGSC 10211)</name>
    <name type="common">Frog chytrid fungus</name>
    <dbReference type="NCBI Taxonomy" id="684364"/>
    <lineage>
        <taxon>Eukaryota</taxon>
        <taxon>Fungi</taxon>
        <taxon>Fungi incertae sedis</taxon>
        <taxon>Chytridiomycota</taxon>
        <taxon>Chytridiomycota incertae sedis</taxon>
        <taxon>Chytridiomycetes</taxon>
        <taxon>Rhizophydiales</taxon>
        <taxon>Rhizophydiales incertae sedis</taxon>
        <taxon>Batrachochytrium</taxon>
    </lineage>
</organism>
<protein>
    <recommendedName>
        <fullName evidence="5">Histone deacetylase complex subunit SAP18</fullName>
    </recommendedName>
</protein>
<feature type="compositionally biased region" description="Basic and acidic residues" evidence="2">
    <location>
        <begin position="281"/>
        <end position="300"/>
    </location>
</feature>